<evidence type="ECO:0000313" key="10">
    <source>
        <dbReference type="Proteomes" id="UP000664203"/>
    </source>
</evidence>
<dbReference type="Pfam" id="PF04062">
    <property type="entry name" value="P21-Arc"/>
    <property type="match status" value="1"/>
</dbReference>
<dbReference type="PROSITE" id="PS51088">
    <property type="entry name" value="TEA_2"/>
    <property type="match status" value="1"/>
</dbReference>
<evidence type="ECO:0000256" key="4">
    <source>
        <dbReference type="ARBA" id="ARBA00022490"/>
    </source>
</evidence>
<dbReference type="GO" id="GO:0034314">
    <property type="term" value="P:Arp2/3 complex-mediated actin nucleation"/>
    <property type="evidence" value="ECO:0007669"/>
    <property type="project" value="InterPro"/>
</dbReference>
<proteinExistence type="inferred from homology"/>
<reference evidence="9" key="1">
    <citation type="submission" date="2021-03" db="EMBL/GenBank/DDBJ databases">
        <authorList>
            <person name="Tagirdzhanova G."/>
        </authorList>
    </citation>
    <scope>NUCLEOTIDE SEQUENCE</scope>
</reference>
<keyword evidence="6" id="KW-0206">Cytoskeleton</keyword>
<dbReference type="InterPro" id="IPR038096">
    <property type="entry name" value="TEA/ATTS_sf"/>
</dbReference>
<evidence type="ECO:0000256" key="6">
    <source>
        <dbReference type="ARBA" id="ARBA00023212"/>
    </source>
</evidence>
<name>A0A8H3FEG3_9LECA</name>
<keyword evidence="4" id="KW-0963">Cytoplasm</keyword>
<evidence type="ECO:0000256" key="3">
    <source>
        <dbReference type="ARBA" id="ARBA00010856"/>
    </source>
</evidence>
<dbReference type="Proteomes" id="UP000664203">
    <property type="component" value="Unassembled WGS sequence"/>
</dbReference>
<accession>A0A8H3FEG3</accession>
<keyword evidence="10" id="KW-1185">Reference proteome</keyword>
<comment type="similarity">
    <text evidence="3">Belongs to the ARPC3 family.</text>
</comment>
<dbReference type="SMART" id="SM00426">
    <property type="entry name" value="TEA"/>
    <property type="match status" value="1"/>
</dbReference>
<evidence type="ECO:0000256" key="1">
    <source>
        <dbReference type="ARBA" id="ARBA00004245"/>
    </source>
</evidence>
<dbReference type="Pfam" id="PF01285">
    <property type="entry name" value="TEA"/>
    <property type="match status" value="1"/>
</dbReference>
<dbReference type="InterPro" id="IPR007204">
    <property type="entry name" value="ARPC3"/>
</dbReference>
<dbReference type="AlphaFoldDB" id="A0A8H3FEG3"/>
<comment type="caution">
    <text evidence="9">The sequence shown here is derived from an EMBL/GenBank/DDBJ whole genome shotgun (WGS) entry which is preliminary data.</text>
</comment>
<gene>
    <name evidence="9" type="primary">ARC18</name>
    <name evidence="9" type="ORF">ALECFALPRED_002001</name>
</gene>
<dbReference type="InterPro" id="IPR036753">
    <property type="entry name" value="ARPC3_sf"/>
</dbReference>
<dbReference type="OrthoDB" id="200404at2759"/>
<evidence type="ECO:0000313" key="9">
    <source>
        <dbReference type="EMBL" id="CAF9922034.1"/>
    </source>
</evidence>
<evidence type="ECO:0000256" key="5">
    <source>
        <dbReference type="ARBA" id="ARBA00023203"/>
    </source>
</evidence>
<keyword evidence="5" id="KW-0009">Actin-binding</keyword>
<organism evidence="9 10">
    <name type="scientific">Alectoria fallacina</name>
    <dbReference type="NCBI Taxonomy" id="1903189"/>
    <lineage>
        <taxon>Eukaryota</taxon>
        <taxon>Fungi</taxon>
        <taxon>Dikarya</taxon>
        <taxon>Ascomycota</taxon>
        <taxon>Pezizomycotina</taxon>
        <taxon>Lecanoromycetes</taxon>
        <taxon>OSLEUM clade</taxon>
        <taxon>Lecanoromycetidae</taxon>
        <taxon>Lecanorales</taxon>
        <taxon>Lecanorineae</taxon>
        <taxon>Parmeliaceae</taxon>
        <taxon>Alectoria</taxon>
    </lineage>
</organism>
<dbReference type="EMBL" id="CAJPDR010000151">
    <property type="protein sequence ID" value="CAF9922034.1"/>
    <property type="molecule type" value="Genomic_DNA"/>
</dbReference>
<feature type="domain" description="TEA" evidence="8">
    <location>
        <begin position="276"/>
        <end position="364"/>
    </location>
</feature>
<dbReference type="PANTHER" id="PTHR12391">
    <property type="entry name" value="ARP2/3 COMPLEX 21 KD SUBUNIT"/>
    <property type="match status" value="1"/>
</dbReference>
<dbReference type="GO" id="GO:0003700">
    <property type="term" value="F:DNA-binding transcription factor activity"/>
    <property type="evidence" value="ECO:0007669"/>
    <property type="project" value="InterPro"/>
</dbReference>
<evidence type="ECO:0000259" key="8">
    <source>
        <dbReference type="PROSITE" id="PS51088"/>
    </source>
</evidence>
<dbReference type="SUPFAM" id="SSF69060">
    <property type="entry name" value="Arp2/3 complex 21 kDa subunit ARPC3"/>
    <property type="match status" value="1"/>
</dbReference>
<dbReference type="GO" id="GO:0005885">
    <property type="term" value="C:Arp2/3 protein complex"/>
    <property type="evidence" value="ECO:0007669"/>
    <property type="project" value="InterPro"/>
</dbReference>
<dbReference type="Gene3D" id="1.10.1760.10">
    <property type="entry name" value="Actin-related protein 2/3 complex subunit 3"/>
    <property type="match status" value="1"/>
</dbReference>
<dbReference type="FunFam" id="1.10.1760.10:FF:000002">
    <property type="entry name" value="Actin-related protein 2/3 complex subunit 3"/>
    <property type="match status" value="1"/>
</dbReference>
<dbReference type="GO" id="GO:0030833">
    <property type="term" value="P:regulation of actin filament polymerization"/>
    <property type="evidence" value="ECO:0007669"/>
    <property type="project" value="InterPro"/>
</dbReference>
<comment type="similarity">
    <text evidence="2">Belongs to the TEC1 family.</text>
</comment>
<evidence type="ECO:0000256" key="7">
    <source>
        <dbReference type="PROSITE-ProRule" id="PRU00505"/>
    </source>
</evidence>
<dbReference type="GO" id="GO:0003779">
    <property type="term" value="F:actin binding"/>
    <property type="evidence" value="ECO:0007669"/>
    <property type="project" value="UniProtKB-KW"/>
</dbReference>
<dbReference type="Gene3D" id="6.10.20.40">
    <property type="entry name" value="TEA/ATTS domain"/>
    <property type="match status" value="1"/>
</dbReference>
<dbReference type="InterPro" id="IPR000818">
    <property type="entry name" value="TEA/ATTS_dom"/>
</dbReference>
<feature type="DNA-binding region" description="TEA" evidence="7">
    <location>
        <begin position="276"/>
        <end position="364"/>
    </location>
</feature>
<sequence length="626" mass="70639">MPAYHSIFLQDQDVRVIGNFALLPLRTRTRGPAYSLPALASGASDLDIDPDSESYDSLDDVLSLFRANTFFRNFEIKGPADRLLIYGILFLSEALGKIKPSMGKKEAEKALLNSALDQFAIPGDASFPLNQAFEAPRDRQDAEVLRQYLSQVRQELAMRLLARVYADGNTPSKWWLSFTKRKFMGKSLQSARDENSIKLAFLQLGYSMIMAFLDLLPLEIRREILSYVLVNDDGSQIVLHCVQQRDSNNGSRVPSLSDLRRNEKYIAYRRRYQSNNNSEELKWPDHLEEAFFKGSVSNLRIDEFELTEHIIALRWIGPYRKSKRDSPGRNELLSYIIYELTGSDRSRKQISSHLKNLKNDYGDERTASLQRYFADPADPASSLAECLESQSRLADQIASQNSPDLRPVDADYCAQLIAHHLQARERKLRQTIATLELNHAPRTINENSQLSTPSEPSAILPIPIASNGGRDASLYREQKLSDQSNEDIGLISPRLSHQEGNVFTTLVFDPNQTHALTIQPTFPVRHNFLASTLVNQVVRTEALAWPESNVKIDYGDDFDALQVLCPLLNLRARNCMKEIRLEFIEGFGSTDVRGLSAFLNTQMPSANLVPDNTSTLPYAVSLAFSS</sequence>
<comment type="subcellular location">
    <subcellularLocation>
        <location evidence="1">Cytoplasm</location>
        <location evidence="1">Cytoskeleton</location>
    </subcellularLocation>
</comment>
<evidence type="ECO:0000256" key="2">
    <source>
        <dbReference type="ARBA" id="ARBA00008421"/>
    </source>
</evidence>
<protein>
    <submittedName>
        <fullName evidence="9">Subunit of the Arp2/3 complex</fullName>
    </submittedName>
</protein>